<dbReference type="EMBL" id="WSRQ01000007">
    <property type="protein sequence ID" value="MVX63306.1"/>
    <property type="molecule type" value="Genomic_DNA"/>
</dbReference>
<dbReference type="InterPro" id="IPR052340">
    <property type="entry name" value="RNase_Y/CdgJ"/>
</dbReference>
<evidence type="ECO:0000313" key="3">
    <source>
        <dbReference type="Proteomes" id="UP000656077"/>
    </source>
</evidence>
<feature type="domain" description="HDOD" evidence="1">
    <location>
        <begin position="201"/>
        <end position="388"/>
    </location>
</feature>
<proteinExistence type="predicted"/>
<reference evidence="2" key="1">
    <citation type="submission" date="2019-12" db="EMBL/GenBank/DDBJ databases">
        <title>Microbes associate with the intestines of laboratory mice.</title>
        <authorList>
            <person name="Navarre W."/>
            <person name="Wong E."/>
        </authorList>
    </citation>
    <scope>NUCLEOTIDE SEQUENCE</scope>
    <source>
        <strain evidence="2">NM79_F5</strain>
    </source>
</reference>
<comment type="caution">
    <text evidence="2">The sequence shown here is derived from an EMBL/GenBank/DDBJ whole genome shotgun (WGS) entry which is preliminary data.</text>
</comment>
<evidence type="ECO:0000259" key="1">
    <source>
        <dbReference type="PROSITE" id="PS51833"/>
    </source>
</evidence>
<dbReference type="SUPFAM" id="SSF141868">
    <property type="entry name" value="EAL domain-like"/>
    <property type="match status" value="1"/>
</dbReference>
<sequence>MDVYVARQAIFDINKEVIAYEVLFRNNNIDNEFISIKNVNPTLDVIRNSFFVIGINKITGGKKAFVNFDEELIKSEIIERFSKDHLAVEVLESVKPDYVIIDCCRRLKEKRYIIALDDFSYNEQFDKLMKYIDIIKVDFLVTKGKERKEIISKIKNTNINIKFLAEKVETEEEYREALSYGYSYFQGYFFCRPVIISGRDVSGYKFTYMNLINELNKETVNIEVVEALVKSDVFLSYKLLKEANSAYHYIKRKIVSIRDAIMIIGINELKRWIFIITLKQIGENNIDELVRMSLIRASFMEVVSKKFHLDIPAFDAFLTGIFSLIHVLLKMPIEKILIDLPISSDVKDALLGKNNIILELLELTIEYEKGNWIEVNKLIKKFELNEEFVGNCYLNSLINLKILEEI</sequence>
<dbReference type="Pfam" id="PF08668">
    <property type="entry name" value="HDOD"/>
    <property type="match status" value="1"/>
</dbReference>
<dbReference type="Gene3D" id="3.20.20.450">
    <property type="entry name" value="EAL domain"/>
    <property type="match status" value="1"/>
</dbReference>
<dbReference type="InterPro" id="IPR013976">
    <property type="entry name" value="HDOD"/>
</dbReference>
<dbReference type="SMART" id="SM00052">
    <property type="entry name" value="EAL"/>
    <property type="match status" value="1"/>
</dbReference>
<evidence type="ECO:0000313" key="2">
    <source>
        <dbReference type="EMBL" id="MVX63306.1"/>
    </source>
</evidence>
<organism evidence="2 3">
    <name type="scientific">Clostridium chromiireducens</name>
    <dbReference type="NCBI Taxonomy" id="225345"/>
    <lineage>
        <taxon>Bacteria</taxon>
        <taxon>Bacillati</taxon>
        <taxon>Bacillota</taxon>
        <taxon>Clostridia</taxon>
        <taxon>Eubacteriales</taxon>
        <taxon>Clostridiaceae</taxon>
        <taxon>Clostridium</taxon>
    </lineage>
</organism>
<dbReference type="PIRSF" id="PIRSF003180">
    <property type="entry name" value="DiGMPpdiest_YuxH"/>
    <property type="match status" value="1"/>
</dbReference>
<dbReference type="SUPFAM" id="SSF109604">
    <property type="entry name" value="HD-domain/PDEase-like"/>
    <property type="match status" value="1"/>
</dbReference>
<dbReference type="Gene3D" id="1.10.3210.10">
    <property type="entry name" value="Hypothetical protein af1432"/>
    <property type="match status" value="1"/>
</dbReference>
<dbReference type="Pfam" id="PF00563">
    <property type="entry name" value="EAL"/>
    <property type="match status" value="1"/>
</dbReference>
<dbReference type="PROSITE" id="PS51833">
    <property type="entry name" value="HDOD"/>
    <property type="match status" value="1"/>
</dbReference>
<gene>
    <name evidence="2" type="ORF">GKZ28_06280</name>
</gene>
<dbReference type="PANTHER" id="PTHR33525:SF4">
    <property type="entry name" value="CYCLIC DI-GMP PHOSPHODIESTERASE CDGJ"/>
    <property type="match status" value="1"/>
</dbReference>
<protein>
    <submittedName>
        <fullName evidence="2">EAL domain-containing protein</fullName>
    </submittedName>
</protein>
<dbReference type="AlphaFoldDB" id="A0A964W1C8"/>
<dbReference type="InterPro" id="IPR035919">
    <property type="entry name" value="EAL_sf"/>
</dbReference>
<dbReference type="InterPro" id="IPR014408">
    <property type="entry name" value="dGMP_Pdiesterase_EAL/HD-GYP"/>
</dbReference>
<dbReference type="RefSeq" id="WP_160358468.1">
    <property type="nucleotide sequence ID" value="NZ_WSRQ01000007.1"/>
</dbReference>
<dbReference type="PANTHER" id="PTHR33525">
    <property type="match status" value="1"/>
</dbReference>
<accession>A0A964W1C8</accession>
<name>A0A964W1C8_9CLOT</name>
<dbReference type="InterPro" id="IPR001633">
    <property type="entry name" value="EAL_dom"/>
</dbReference>
<dbReference type="Proteomes" id="UP000656077">
    <property type="component" value="Unassembled WGS sequence"/>
</dbReference>